<dbReference type="Proteomes" id="UP000287651">
    <property type="component" value="Unassembled WGS sequence"/>
</dbReference>
<sequence>MNPGDFTEGLISGTNPGNLAEKMTSGTNLRDLVEEPNYGTNPGDFTEGLISGTNPRDLAEEPISDTNLGDLAEKVISGTNPRDLAEGFIYVGASSEPLSPVDSRALRDLEVMKADHDLDMVVIEGSLAVIRERYNIPVEYGLHVQ</sequence>
<dbReference type="AlphaFoldDB" id="A0A426WZT4"/>
<dbReference type="EMBL" id="AMZH03030876">
    <property type="protein sequence ID" value="RRT32726.1"/>
    <property type="molecule type" value="Genomic_DNA"/>
</dbReference>
<reference evidence="1 2" key="1">
    <citation type="journal article" date="2014" name="Agronomy (Basel)">
        <title>A Draft Genome Sequence for Ensete ventricosum, the Drought-Tolerant Tree Against Hunger.</title>
        <authorList>
            <person name="Harrison J."/>
            <person name="Moore K.A."/>
            <person name="Paszkiewicz K."/>
            <person name="Jones T."/>
            <person name="Grant M."/>
            <person name="Ambacheew D."/>
            <person name="Muzemil S."/>
            <person name="Studholme D.J."/>
        </authorList>
    </citation>
    <scope>NUCLEOTIDE SEQUENCE [LARGE SCALE GENOMIC DNA]</scope>
</reference>
<proteinExistence type="predicted"/>
<protein>
    <submittedName>
        <fullName evidence="1">Uncharacterized protein</fullName>
    </submittedName>
</protein>
<gene>
    <name evidence="1" type="ORF">B296_00056751</name>
</gene>
<accession>A0A426WZT4</accession>
<evidence type="ECO:0000313" key="1">
    <source>
        <dbReference type="EMBL" id="RRT32726.1"/>
    </source>
</evidence>
<organism evidence="1 2">
    <name type="scientific">Ensete ventricosum</name>
    <name type="common">Abyssinian banana</name>
    <name type="synonym">Musa ensete</name>
    <dbReference type="NCBI Taxonomy" id="4639"/>
    <lineage>
        <taxon>Eukaryota</taxon>
        <taxon>Viridiplantae</taxon>
        <taxon>Streptophyta</taxon>
        <taxon>Embryophyta</taxon>
        <taxon>Tracheophyta</taxon>
        <taxon>Spermatophyta</taxon>
        <taxon>Magnoliopsida</taxon>
        <taxon>Liliopsida</taxon>
        <taxon>Zingiberales</taxon>
        <taxon>Musaceae</taxon>
        <taxon>Ensete</taxon>
    </lineage>
</organism>
<comment type="caution">
    <text evidence="1">The sequence shown here is derived from an EMBL/GenBank/DDBJ whole genome shotgun (WGS) entry which is preliminary data.</text>
</comment>
<evidence type="ECO:0000313" key="2">
    <source>
        <dbReference type="Proteomes" id="UP000287651"/>
    </source>
</evidence>
<name>A0A426WZT4_ENSVE</name>